<name>A0A841N8Y3_9FLAO</name>
<dbReference type="Proteomes" id="UP000589738">
    <property type="component" value="Unassembled WGS sequence"/>
</dbReference>
<accession>A0A841N8Y3</accession>
<dbReference type="SUPFAM" id="SSF46785">
    <property type="entry name" value="Winged helix' DNA-binding domain"/>
    <property type="match status" value="1"/>
</dbReference>
<dbReference type="InterPro" id="IPR000835">
    <property type="entry name" value="HTH_MarR-typ"/>
</dbReference>
<proteinExistence type="predicted"/>
<organism evidence="2 3">
    <name type="scientific">Chryseobacterium shigense</name>
    <dbReference type="NCBI Taxonomy" id="297244"/>
    <lineage>
        <taxon>Bacteria</taxon>
        <taxon>Pseudomonadati</taxon>
        <taxon>Bacteroidota</taxon>
        <taxon>Flavobacteriia</taxon>
        <taxon>Flavobacteriales</taxon>
        <taxon>Weeksellaceae</taxon>
        <taxon>Chryseobacterium group</taxon>
        <taxon>Chryseobacterium</taxon>
    </lineage>
</organism>
<feature type="domain" description="HTH marR-type" evidence="1">
    <location>
        <begin position="9"/>
        <end position="154"/>
    </location>
</feature>
<dbReference type="AlphaFoldDB" id="A0A841N8Y3"/>
<evidence type="ECO:0000259" key="1">
    <source>
        <dbReference type="PROSITE" id="PS50995"/>
    </source>
</evidence>
<keyword evidence="3" id="KW-1185">Reference proteome</keyword>
<comment type="caution">
    <text evidence="2">The sequence shown here is derived from an EMBL/GenBank/DDBJ whole genome shotgun (WGS) entry which is preliminary data.</text>
</comment>
<dbReference type="Pfam" id="PF12802">
    <property type="entry name" value="MarR_2"/>
    <property type="match status" value="1"/>
</dbReference>
<dbReference type="GO" id="GO:0006950">
    <property type="term" value="P:response to stress"/>
    <property type="evidence" value="ECO:0007669"/>
    <property type="project" value="TreeGrafter"/>
</dbReference>
<dbReference type="GO" id="GO:0003677">
    <property type="term" value="F:DNA binding"/>
    <property type="evidence" value="ECO:0007669"/>
    <property type="project" value="UniProtKB-KW"/>
</dbReference>
<evidence type="ECO:0000313" key="3">
    <source>
        <dbReference type="Proteomes" id="UP000589738"/>
    </source>
</evidence>
<sequence>MNIIDESGILAISTRLQRLSEQLRKDGALIYKSFDIDFEPKWFPVIFTLYHKKKLSVVEISNEIGYTHPSTISLLKELEKQKLIQSKKDKQDERKRLIVLSPKGTELVEKMKPVWELMSKVLGEIADNKNHLLAAIDEAEEKIATQSFYQRVLQMKNEK</sequence>
<protein>
    <submittedName>
        <fullName evidence="2">DNA-binding MarR family transcriptional regulator</fullName>
    </submittedName>
</protein>
<gene>
    <name evidence="2" type="ORF">HNP36_000923</name>
</gene>
<keyword evidence="2" id="KW-0238">DNA-binding</keyword>
<dbReference type="InterPro" id="IPR039422">
    <property type="entry name" value="MarR/SlyA-like"/>
</dbReference>
<dbReference type="PANTHER" id="PTHR33164:SF43">
    <property type="entry name" value="HTH-TYPE TRANSCRIPTIONAL REPRESSOR YETL"/>
    <property type="match status" value="1"/>
</dbReference>
<dbReference type="SMART" id="SM00347">
    <property type="entry name" value="HTH_MARR"/>
    <property type="match status" value="1"/>
</dbReference>
<dbReference type="PANTHER" id="PTHR33164">
    <property type="entry name" value="TRANSCRIPTIONAL REGULATOR, MARR FAMILY"/>
    <property type="match status" value="1"/>
</dbReference>
<dbReference type="InterPro" id="IPR036388">
    <property type="entry name" value="WH-like_DNA-bd_sf"/>
</dbReference>
<reference evidence="2 3" key="1">
    <citation type="submission" date="2020-08" db="EMBL/GenBank/DDBJ databases">
        <title>Functional genomics of gut bacteria from endangered species of beetles.</title>
        <authorList>
            <person name="Carlos-Shanley C."/>
        </authorList>
    </citation>
    <scope>NUCLEOTIDE SEQUENCE [LARGE SCALE GENOMIC DNA]</scope>
    <source>
        <strain evidence="2 3">S00136</strain>
    </source>
</reference>
<dbReference type="InterPro" id="IPR036390">
    <property type="entry name" value="WH_DNA-bd_sf"/>
</dbReference>
<evidence type="ECO:0000313" key="2">
    <source>
        <dbReference type="EMBL" id="MBB6369870.1"/>
    </source>
</evidence>
<dbReference type="EMBL" id="JACHLC010000001">
    <property type="protein sequence ID" value="MBB6369870.1"/>
    <property type="molecule type" value="Genomic_DNA"/>
</dbReference>
<dbReference type="GO" id="GO:0003700">
    <property type="term" value="F:DNA-binding transcription factor activity"/>
    <property type="evidence" value="ECO:0007669"/>
    <property type="project" value="InterPro"/>
</dbReference>
<dbReference type="PROSITE" id="PS50995">
    <property type="entry name" value="HTH_MARR_2"/>
    <property type="match status" value="1"/>
</dbReference>
<dbReference type="Gene3D" id="1.10.10.10">
    <property type="entry name" value="Winged helix-like DNA-binding domain superfamily/Winged helix DNA-binding domain"/>
    <property type="match status" value="1"/>
</dbReference>
<dbReference type="RefSeq" id="WP_184159944.1">
    <property type="nucleotide sequence ID" value="NZ_JACHLC010000001.1"/>
</dbReference>